<dbReference type="AlphaFoldDB" id="A0A9W6REA3"/>
<dbReference type="GO" id="GO:0070967">
    <property type="term" value="F:coenzyme F420 binding"/>
    <property type="evidence" value="ECO:0007669"/>
    <property type="project" value="TreeGrafter"/>
</dbReference>
<name>A0A9W6REA3_9ACTN</name>
<feature type="domain" description="Pyridoxamine 5'-phosphate oxidase N-terminal" evidence="2">
    <location>
        <begin position="68"/>
        <end position="198"/>
    </location>
</feature>
<comment type="caution">
    <text evidence="3">The sequence shown here is derived from an EMBL/GenBank/DDBJ whole genome shotgun (WGS) entry which is preliminary data.</text>
</comment>
<evidence type="ECO:0000259" key="2">
    <source>
        <dbReference type="Pfam" id="PF01243"/>
    </source>
</evidence>
<keyword evidence="1" id="KW-0560">Oxidoreductase</keyword>
<dbReference type="InterPro" id="IPR012349">
    <property type="entry name" value="Split_barrel_FMN-bd"/>
</dbReference>
<dbReference type="Proteomes" id="UP001165135">
    <property type="component" value="Unassembled WGS sequence"/>
</dbReference>
<evidence type="ECO:0000313" key="4">
    <source>
        <dbReference type="Proteomes" id="UP001165135"/>
    </source>
</evidence>
<evidence type="ECO:0000256" key="1">
    <source>
        <dbReference type="ARBA" id="ARBA00023002"/>
    </source>
</evidence>
<dbReference type="EMBL" id="BSTJ01000001">
    <property type="protein sequence ID" value="GLY72512.1"/>
    <property type="molecule type" value="Genomic_DNA"/>
</dbReference>
<dbReference type="InterPro" id="IPR052019">
    <property type="entry name" value="F420H2_bilvrd_red/Heme_oxyg"/>
</dbReference>
<protein>
    <recommendedName>
        <fullName evidence="2">Pyridoxamine 5'-phosphate oxidase N-terminal domain-containing protein</fullName>
    </recommendedName>
</protein>
<evidence type="ECO:0000313" key="3">
    <source>
        <dbReference type="EMBL" id="GLY72512.1"/>
    </source>
</evidence>
<dbReference type="InterPro" id="IPR019967">
    <property type="entry name" value="F420-dep_enz_PPOX_Rv0121"/>
</dbReference>
<dbReference type="NCBIfam" id="TIGR03668">
    <property type="entry name" value="Rv0121_F420"/>
    <property type="match status" value="1"/>
</dbReference>
<dbReference type="Gene3D" id="2.30.110.10">
    <property type="entry name" value="Electron Transport, Fmn-binding Protein, Chain A"/>
    <property type="match status" value="1"/>
</dbReference>
<dbReference type="SUPFAM" id="SSF50475">
    <property type="entry name" value="FMN-binding split barrel"/>
    <property type="match status" value="1"/>
</dbReference>
<dbReference type="GO" id="GO:0005829">
    <property type="term" value="C:cytosol"/>
    <property type="evidence" value="ECO:0007669"/>
    <property type="project" value="TreeGrafter"/>
</dbReference>
<dbReference type="PANTHER" id="PTHR35176:SF2">
    <property type="entry name" value="F420H(2)-DEPENDENT REDUCTASE RV1155"/>
    <property type="match status" value="1"/>
</dbReference>
<reference evidence="3" key="1">
    <citation type="submission" date="2023-03" db="EMBL/GenBank/DDBJ databases">
        <title>Actinoallomurus iriomotensis NBRC 103681.</title>
        <authorList>
            <person name="Ichikawa N."/>
            <person name="Sato H."/>
            <person name="Tonouchi N."/>
        </authorList>
    </citation>
    <scope>NUCLEOTIDE SEQUENCE</scope>
    <source>
        <strain evidence="3">NBRC 103681</strain>
    </source>
</reference>
<dbReference type="Pfam" id="PF01243">
    <property type="entry name" value="PNPOx_N"/>
    <property type="match status" value="1"/>
</dbReference>
<sequence>MTNPSQVVSLAGFECAGLRGPGVVGALPRSEAGRGGECQEFETGSLHGRHTSLTLRPHDRLPSMRLTEDTARARLASAPVMRLATADATGRPHLVVAAFAVEGDRIYTAVDAKPKRTRDLKRLRNLRANPRAAVLADHYEDDWTRLWWVRADATAEILTEPDTMAHPIALLRERYEQYRANPPEGPVIALTVERWTGWSSQG</sequence>
<dbReference type="PANTHER" id="PTHR35176">
    <property type="entry name" value="HEME OXYGENASE HI_0854-RELATED"/>
    <property type="match status" value="1"/>
</dbReference>
<dbReference type="GO" id="GO:0016627">
    <property type="term" value="F:oxidoreductase activity, acting on the CH-CH group of donors"/>
    <property type="evidence" value="ECO:0007669"/>
    <property type="project" value="TreeGrafter"/>
</dbReference>
<gene>
    <name evidence="3" type="ORF">Airi01_007790</name>
</gene>
<proteinExistence type="predicted"/>
<accession>A0A9W6REA3</accession>
<organism evidence="3 4">
    <name type="scientific">Actinoallomurus iriomotensis</name>
    <dbReference type="NCBI Taxonomy" id="478107"/>
    <lineage>
        <taxon>Bacteria</taxon>
        <taxon>Bacillati</taxon>
        <taxon>Actinomycetota</taxon>
        <taxon>Actinomycetes</taxon>
        <taxon>Streptosporangiales</taxon>
        <taxon>Thermomonosporaceae</taxon>
        <taxon>Actinoallomurus</taxon>
    </lineage>
</organism>
<dbReference type="InterPro" id="IPR011576">
    <property type="entry name" value="Pyridox_Oxase_N"/>
</dbReference>